<evidence type="ECO:0000259" key="6">
    <source>
        <dbReference type="Pfam" id="PF18052"/>
    </source>
</evidence>
<dbReference type="GO" id="GO:0005739">
    <property type="term" value="C:mitochondrion"/>
    <property type="evidence" value="ECO:0007669"/>
    <property type="project" value="TreeGrafter"/>
</dbReference>
<evidence type="ECO:0000256" key="2">
    <source>
        <dbReference type="ARBA" id="ARBA00022614"/>
    </source>
</evidence>
<evidence type="ECO:0000313" key="8">
    <source>
        <dbReference type="Proteomes" id="UP001085076"/>
    </source>
</evidence>
<dbReference type="InterPro" id="IPR041118">
    <property type="entry name" value="Rx_N"/>
</dbReference>
<sequence>MKPAEAAPVVVEVVDCVDFDGSIFPKRAVKSLFRALEDGKKNPKLSKLPKLVLVATKELKKQDLDLANEVDELLRLLLSIKAMVEGIELERRQEEIPGATKEWLHHVEKVVYDVNDLLDEIVGNCLMKMML</sequence>
<evidence type="ECO:0000313" key="7">
    <source>
        <dbReference type="EMBL" id="KAJ0978891.1"/>
    </source>
</evidence>
<accession>A0A9D5CSC5</accession>
<dbReference type="PANTHER" id="PTHR46434">
    <property type="entry name" value="GENETIC INTERACTOR OF PROHIBITINS 3, MITOCHONDRIAL"/>
    <property type="match status" value="1"/>
</dbReference>
<organism evidence="7 8">
    <name type="scientific">Dioscorea zingiberensis</name>
    <dbReference type="NCBI Taxonomy" id="325984"/>
    <lineage>
        <taxon>Eukaryota</taxon>
        <taxon>Viridiplantae</taxon>
        <taxon>Streptophyta</taxon>
        <taxon>Embryophyta</taxon>
        <taxon>Tracheophyta</taxon>
        <taxon>Spermatophyta</taxon>
        <taxon>Magnoliopsida</taxon>
        <taxon>Liliopsida</taxon>
        <taxon>Dioscoreales</taxon>
        <taxon>Dioscoreaceae</taxon>
        <taxon>Dioscorea</taxon>
    </lineage>
</organism>
<keyword evidence="5" id="KW-0611">Plant defense</keyword>
<name>A0A9D5CSC5_9LILI</name>
<dbReference type="GO" id="GO:0009742">
    <property type="term" value="P:brassinosteroid mediated signaling pathway"/>
    <property type="evidence" value="ECO:0007669"/>
    <property type="project" value="TreeGrafter"/>
</dbReference>
<evidence type="ECO:0000256" key="5">
    <source>
        <dbReference type="ARBA" id="ARBA00022821"/>
    </source>
</evidence>
<comment type="caution">
    <text evidence="7">The sequence shown here is derived from an EMBL/GenBank/DDBJ whole genome shotgun (WGS) entry which is preliminary data.</text>
</comment>
<evidence type="ECO:0000256" key="1">
    <source>
        <dbReference type="ARBA" id="ARBA00008894"/>
    </source>
</evidence>
<evidence type="ECO:0000256" key="4">
    <source>
        <dbReference type="ARBA" id="ARBA00022741"/>
    </source>
</evidence>
<dbReference type="GO" id="GO:1901259">
    <property type="term" value="P:chloroplast rRNA processing"/>
    <property type="evidence" value="ECO:0007669"/>
    <property type="project" value="TreeGrafter"/>
</dbReference>
<keyword evidence="4" id="KW-0547">Nucleotide-binding</keyword>
<keyword evidence="3" id="KW-0677">Repeat</keyword>
<dbReference type="Pfam" id="PF18052">
    <property type="entry name" value="Rx_N"/>
    <property type="match status" value="1"/>
</dbReference>
<dbReference type="AlphaFoldDB" id="A0A9D5CSC5"/>
<keyword evidence="2" id="KW-0433">Leucine-rich repeat</keyword>
<dbReference type="EMBL" id="JAGGNH010000003">
    <property type="protein sequence ID" value="KAJ0978891.1"/>
    <property type="molecule type" value="Genomic_DNA"/>
</dbReference>
<keyword evidence="8" id="KW-1185">Reference proteome</keyword>
<dbReference type="GO" id="GO:0009570">
    <property type="term" value="C:chloroplast stroma"/>
    <property type="evidence" value="ECO:0007669"/>
    <property type="project" value="TreeGrafter"/>
</dbReference>
<protein>
    <recommendedName>
        <fullName evidence="6">Disease resistance N-terminal domain-containing protein</fullName>
    </recommendedName>
</protein>
<dbReference type="InterPro" id="IPR050896">
    <property type="entry name" value="Mito_lipid_metab_GTPase"/>
</dbReference>
<feature type="domain" description="Disease resistance N-terminal" evidence="6">
    <location>
        <begin position="48"/>
        <end position="121"/>
    </location>
</feature>
<comment type="similarity">
    <text evidence="1">Belongs to the disease resistance NB-LRR family.</text>
</comment>
<dbReference type="Gene3D" id="1.20.5.4130">
    <property type="match status" value="1"/>
</dbReference>
<reference evidence="7" key="2">
    <citation type="journal article" date="2022" name="Hortic Res">
        <title>The genome of Dioscorea zingiberensis sheds light on the biosynthesis, origin and evolution of the medicinally important diosgenin saponins.</title>
        <authorList>
            <person name="Li Y."/>
            <person name="Tan C."/>
            <person name="Li Z."/>
            <person name="Guo J."/>
            <person name="Li S."/>
            <person name="Chen X."/>
            <person name="Wang C."/>
            <person name="Dai X."/>
            <person name="Yang H."/>
            <person name="Song W."/>
            <person name="Hou L."/>
            <person name="Xu J."/>
            <person name="Tong Z."/>
            <person name="Xu A."/>
            <person name="Yuan X."/>
            <person name="Wang W."/>
            <person name="Yang Q."/>
            <person name="Chen L."/>
            <person name="Sun Z."/>
            <person name="Wang K."/>
            <person name="Pan B."/>
            <person name="Chen J."/>
            <person name="Bao Y."/>
            <person name="Liu F."/>
            <person name="Qi X."/>
            <person name="Gang D.R."/>
            <person name="Wen J."/>
            <person name="Li J."/>
        </authorList>
    </citation>
    <scope>NUCLEOTIDE SEQUENCE</scope>
    <source>
        <strain evidence="7">Dzin_1.0</strain>
    </source>
</reference>
<dbReference type="Proteomes" id="UP001085076">
    <property type="component" value="Miscellaneous, Linkage group lg03"/>
</dbReference>
<dbReference type="PANTHER" id="PTHR46434:SF3">
    <property type="entry name" value="GTP-BINDING PROTEIN BRASSINAZOLE INSENSITIVE PALE GREEN 2, CHLOROPLASTIC"/>
    <property type="match status" value="1"/>
</dbReference>
<dbReference type="GO" id="GO:0000166">
    <property type="term" value="F:nucleotide binding"/>
    <property type="evidence" value="ECO:0007669"/>
    <property type="project" value="UniProtKB-KW"/>
</dbReference>
<evidence type="ECO:0000256" key="3">
    <source>
        <dbReference type="ARBA" id="ARBA00022737"/>
    </source>
</evidence>
<reference evidence="7" key="1">
    <citation type="submission" date="2021-03" db="EMBL/GenBank/DDBJ databases">
        <authorList>
            <person name="Li Z."/>
            <person name="Yang C."/>
        </authorList>
    </citation>
    <scope>NUCLEOTIDE SEQUENCE</scope>
    <source>
        <strain evidence="7">Dzin_1.0</strain>
        <tissue evidence="7">Leaf</tissue>
    </source>
</reference>
<gene>
    <name evidence="7" type="ORF">J5N97_014365</name>
</gene>
<dbReference type="GO" id="GO:0006952">
    <property type="term" value="P:defense response"/>
    <property type="evidence" value="ECO:0007669"/>
    <property type="project" value="UniProtKB-KW"/>
</dbReference>
<proteinExistence type="inferred from homology"/>